<evidence type="ECO:0000313" key="1">
    <source>
        <dbReference type="EnsemblPlants" id="AET7Gv20417100.33"/>
    </source>
</evidence>
<dbReference type="Proteomes" id="UP000015105">
    <property type="component" value="Chromosome 7D"/>
</dbReference>
<evidence type="ECO:0000313" key="2">
    <source>
        <dbReference type="Proteomes" id="UP000015105"/>
    </source>
</evidence>
<reference evidence="2" key="2">
    <citation type="journal article" date="2017" name="Nat. Plants">
        <title>The Aegilops tauschii genome reveals multiple impacts of transposons.</title>
        <authorList>
            <person name="Zhao G."/>
            <person name="Zou C."/>
            <person name="Li K."/>
            <person name="Wang K."/>
            <person name="Li T."/>
            <person name="Gao L."/>
            <person name="Zhang X."/>
            <person name="Wang H."/>
            <person name="Yang Z."/>
            <person name="Liu X."/>
            <person name="Jiang W."/>
            <person name="Mao L."/>
            <person name="Kong X."/>
            <person name="Jiao Y."/>
            <person name="Jia J."/>
        </authorList>
    </citation>
    <scope>NUCLEOTIDE SEQUENCE [LARGE SCALE GENOMIC DNA]</scope>
    <source>
        <strain evidence="2">cv. AL8/78</strain>
    </source>
</reference>
<protein>
    <submittedName>
        <fullName evidence="1">Uncharacterized protein</fullName>
    </submittedName>
</protein>
<dbReference type="Gramene" id="AET7Gv20417100.33">
    <property type="protein sequence ID" value="AET7Gv20417100.33"/>
    <property type="gene ID" value="AET7Gv20417100"/>
</dbReference>
<organism evidence="1 2">
    <name type="scientific">Aegilops tauschii subsp. strangulata</name>
    <name type="common">Goatgrass</name>
    <dbReference type="NCBI Taxonomy" id="200361"/>
    <lineage>
        <taxon>Eukaryota</taxon>
        <taxon>Viridiplantae</taxon>
        <taxon>Streptophyta</taxon>
        <taxon>Embryophyta</taxon>
        <taxon>Tracheophyta</taxon>
        <taxon>Spermatophyta</taxon>
        <taxon>Magnoliopsida</taxon>
        <taxon>Liliopsida</taxon>
        <taxon>Poales</taxon>
        <taxon>Poaceae</taxon>
        <taxon>BOP clade</taxon>
        <taxon>Pooideae</taxon>
        <taxon>Triticodae</taxon>
        <taxon>Triticeae</taxon>
        <taxon>Triticinae</taxon>
        <taxon>Aegilops</taxon>
    </lineage>
</organism>
<reference evidence="1" key="4">
    <citation type="submission" date="2019-03" db="UniProtKB">
        <authorList>
            <consortium name="EnsemblPlants"/>
        </authorList>
    </citation>
    <scope>IDENTIFICATION</scope>
</reference>
<reference evidence="1" key="5">
    <citation type="journal article" date="2021" name="G3 (Bethesda)">
        <title>Aegilops tauschii genome assembly Aet v5.0 features greater sequence contiguity and improved annotation.</title>
        <authorList>
            <person name="Wang L."/>
            <person name="Zhu T."/>
            <person name="Rodriguez J.C."/>
            <person name="Deal K.R."/>
            <person name="Dubcovsky J."/>
            <person name="McGuire P.E."/>
            <person name="Lux T."/>
            <person name="Spannagl M."/>
            <person name="Mayer K.F.X."/>
            <person name="Baldrich P."/>
            <person name="Meyers B.C."/>
            <person name="Huo N."/>
            <person name="Gu Y.Q."/>
            <person name="Zhou H."/>
            <person name="Devos K.M."/>
            <person name="Bennetzen J.L."/>
            <person name="Unver T."/>
            <person name="Budak H."/>
            <person name="Gulick P.J."/>
            <person name="Galiba G."/>
            <person name="Kalapos B."/>
            <person name="Nelson D.R."/>
            <person name="Li P."/>
            <person name="You F.M."/>
            <person name="Luo M.C."/>
            <person name="Dvorak J."/>
        </authorList>
    </citation>
    <scope>NUCLEOTIDE SEQUENCE [LARGE SCALE GENOMIC DNA]</scope>
    <source>
        <strain evidence="1">cv. AL8/78</strain>
    </source>
</reference>
<name>A0A453R1J6_AEGTS</name>
<keyword evidence="2" id="KW-1185">Reference proteome</keyword>
<dbReference type="AlphaFoldDB" id="A0A453R1J6"/>
<proteinExistence type="predicted"/>
<dbReference type="EnsemblPlants" id="AET7Gv20417100.33">
    <property type="protein sequence ID" value="AET7Gv20417100.33"/>
    <property type="gene ID" value="AET7Gv20417100"/>
</dbReference>
<reference evidence="2" key="1">
    <citation type="journal article" date="2014" name="Science">
        <title>Ancient hybridizations among the ancestral genomes of bread wheat.</title>
        <authorList>
            <consortium name="International Wheat Genome Sequencing Consortium,"/>
            <person name="Marcussen T."/>
            <person name="Sandve S.R."/>
            <person name="Heier L."/>
            <person name="Spannagl M."/>
            <person name="Pfeifer M."/>
            <person name="Jakobsen K.S."/>
            <person name="Wulff B.B."/>
            <person name="Steuernagel B."/>
            <person name="Mayer K.F."/>
            <person name="Olsen O.A."/>
        </authorList>
    </citation>
    <scope>NUCLEOTIDE SEQUENCE [LARGE SCALE GENOMIC DNA]</scope>
    <source>
        <strain evidence="2">cv. AL8/78</strain>
    </source>
</reference>
<reference evidence="1" key="3">
    <citation type="journal article" date="2017" name="Nature">
        <title>Genome sequence of the progenitor of the wheat D genome Aegilops tauschii.</title>
        <authorList>
            <person name="Luo M.C."/>
            <person name="Gu Y.Q."/>
            <person name="Puiu D."/>
            <person name="Wang H."/>
            <person name="Twardziok S.O."/>
            <person name="Deal K.R."/>
            <person name="Huo N."/>
            <person name="Zhu T."/>
            <person name="Wang L."/>
            <person name="Wang Y."/>
            <person name="McGuire P.E."/>
            <person name="Liu S."/>
            <person name="Long H."/>
            <person name="Ramasamy R.K."/>
            <person name="Rodriguez J.C."/>
            <person name="Van S.L."/>
            <person name="Yuan L."/>
            <person name="Wang Z."/>
            <person name="Xia Z."/>
            <person name="Xiao L."/>
            <person name="Anderson O.D."/>
            <person name="Ouyang S."/>
            <person name="Liang Y."/>
            <person name="Zimin A.V."/>
            <person name="Pertea G."/>
            <person name="Qi P."/>
            <person name="Bennetzen J.L."/>
            <person name="Dai X."/>
            <person name="Dawson M.W."/>
            <person name="Muller H.G."/>
            <person name="Kugler K."/>
            <person name="Rivarola-Duarte L."/>
            <person name="Spannagl M."/>
            <person name="Mayer K.F.X."/>
            <person name="Lu F.H."/>
            <person name="Bevan M.W."/>
            <person name="Leroy P."/>
            <person name="Li P."/>
            <person name="You F.M."/>
            <person name="Sun Q."/>
            <person name="Liu Z."/>
            <person name="Lyons E."/>
            <person name="Wicker T."/>
            <person name="Salzberg S.L."/>
            <person name="Devos K.M."/>
            <person name="Dvorak J."/>
        </authorList>
    </citation>
    <scope>NUCLEOTIDE SEQUENCE [LARGE SCALE GENOMIC DNA]</scope>
    <source>
        <strain evidence="1">cv. AL8/78</strain>
    </source>
</reference>
<sequence>LFQLLDCTKEEGQKYRQPKLLEKTAAHMEDRAIELISQTSFHL</sequence>
<accession>A0A453R1J6</accession>